<dbReference type="PaxDb" id="121845-A0A3Q0IQY7"/>
<name>A0A3Q0IQY7_DIACI</name>
<accession>A0A3Q0IQY7</accession>
<keyword evidence="1" id="KW-1185">Reference proteome</keyword>
<dbReference type="KEGG" id="dci:103506251"/>
<reference evidence="2" key="1">
    <citation type="submission" date="2025-08" db="UniProtKB">
        <authorList>
            <consortium name="RefSeq"/>
        </authorList>
    </citation>
    <scope>IDENTIFICATION</scope>
</reference>
<dbReference type="Proteomes" id="UP000079169">
    <property type="component" value="Unplaced"/>
</dbReference>
<proteinExistence type="predicted"/>
<dbReference type="RefSeq" id="XP_026677038.1">
    <property type="nucleotide sequence ID" value="XM_026821237.1"/>
</dbReference>
<organism evidence="1 2">
    <name type="scientific">Diaphorina citri</name>
    <name type="common">Asian citrus psyllid</name>
    <dbReference type="NCBI Taxonomy" id="121845"/>
    <lineage>
        <taxon>Eukaryota</taxon>
        <taxon>Metazoa</taxon>
        <taxon>Ecdysozoa</taxon>
        <taxon>Arthropoda</taxon>
        <taxon>Hexapoda</taxon>
        <taxon>Insecta</taxon>
        <taxon>Pterygota</taxon>
        <taxon>Neoptera</taxon>
        <taxon>Paraneoptera</taxon>
        <taxon>Hemiptera</taxon>
        <taxon>Sternorrhyncha</taxon>
        <taxon>Psylloidea</taxon>
        <taxon>Psyllidae</taxon>
        <taxon>Diaphorininae</taxon>
        <taxon>Diaphorina</taxon>
    </lineage>
</organism>
<dbReference type="AlphaFoldDB" id="A0A3Q0IQY7"/>
<gene>
    <name evidence="2" type="primary">LOC103506251</name>
</gene>
<evidence type="ECO:0000313" key="2">
    <source>
        <dbReference type="RefSeq" id="XP_026677038.1"/>
    </source>
</evidence>
<evidence type="ECO:0000313" key="1">
    <source>
        <dbReference type="Proteomes" id="UP000079169"/>
    </source>
</evidence>
<dbReference type="GeneID" id="103506251"/>
<protein>
    <submittedName>
        <fullName evidence="2">Uncharacterized protein LOC103506251</fullName>
    </submittedName>
</protein>
<sequence>MKNDLHPSRNPLLYNIYHPNRIKENTLFQREIEKLEAKVKLRDKEIGVLLEMLTEYELNNFLKDRNESNTENINNIANVSNIGNIMSNQDVGSRSNQDAFDDFVMFTNIDELFQITDNDSFILSNFKIFSSSEDGKEIGIYVKLG</sequence>